<keyword evidence="2" id="KW-0238">DNA-binding</keyword>
<dbReference type="GO" id="GO:0000978">
    <property type="term" value="F:RNA polymerase II cis-regulatory region sequence-specific DNA binding"/>
    <property type="evidence" value="ECO:0007669"/>
    <property type="project" value="InterPro"/>
</dbReference>
<evidence type="ECO:0000256" key="2">
    <source>
        <dbReference type="ARBA" id="ARBA00023125"/>
    </source>
</evidence>
<evidence type="ECO:0000256" key="5">
    <source>
        <dbReference type="ARBA" id="ARBA00023242"/>
    </source>
</evidence>
<feature type="compositionally biased region" description="Low complexity" evidence="7">
    <location>
        <begin position="413"/>
        <end position="425"/>
    </location>
</feature>
<dbReference type="InterPro" id="IPR008917">
    <property type="entry name" value="TF_DNA-bd_sf"/>
</dbReference>
<comment type="caution">
    <text evidence="9">The sequence shown here is derived from an EMBL/GenBank/DDBJ whole genome shotgun (WGS) entry which is preliminary data.</text>
</comment>
<evidence type="ECO:0000313" key="9">
    <source>
        <dbReference type="EMBL" id="KAK6181337.1"/>
    </source>
</evidence>
<keyword evidence="1" id="KW-0805">Transcription regulation</keyword>
<feature type="domain" description="BZIP" evidence="8">
    <location>
        <begin position="515"/>
        <end position="578"/>
    </location>
</feature>
<feature type="coiled-coil region" evidence="6">
    <location>
        <begin position="540"/>
        <end position="574"/>
    </location>
</feature>
<organism evidence="9 10">
    <name type="scientific">Patella caerulea</name>
    <name type="common">Rayed Mediterranean limpet</name>
    <dbReference type="NCBI Taxonomy" id="87958"/>
    <lineage>
        <taxon>Eukaryota</taxon>
        <taxon>Metazoa</taxon>
        <taxon>Spiralia</taxon>
        <taxon>Lophotrochozoa</taxon>
        <taxon>Mollusca</taxon>
        <taxon>Gastropoda</taxon>
        <taxon>Patellogastropoda</taxon>
        <taxon>Patelloidea</taxon>
        <taxon>Patellidae</taxon>
        <taxon>Patella</taxon>
    </lineage>
</organism>
<dbReference type="InterPro" id="IPR004826">
    <property type="entry name" value="bZIP_Maf"/>
</dbReference>
<dbReference type="AlphaFoldDB" id="A0AAN8JNG8"/>
<dbReference type="GO" id="GO:0000981">
    <property type="term" value="F:DNA-binding transcription factor activity, RNA polymerase II-specific"/>
    <property type="evidence" value="ECO:0007669"/>
    <property type="project" value="TreeGrafter"/>
</dbReference>
<evidence type="ECO:0000256" key="4">
    <source>
        <dbReference type="ARBA" id="ARBA00023163"/>
    </source>
</evidence>
<evidence type="ECO:0000256" key="3">
    <source>
        <dbReference type="ARBA" id="ARBA00023159"/>
    </source>
</evidence>
<dbReference type="Proteomes" id="UP001347796">
    <property type="component" value="Unassembled WGS sequence"/>
</dbReference>
<feature type="region of interest" description="Disordered" evidence="7">
    <location>
        <begin position="617"/>
        <end position="638"/>
    </location>
</feature>
<evidence type="ECO:0000259" key="8">
    <source>
        <dbReference type="PROSITE" id="PS50217"/>
    </source>
</evidence>
<dbReference type="PANTHER" id="PTHR24411:SF55">
    <property type="entry name" value="SEGMENTATION PROTEIN CAP'N'COLLAR"/>
    <property type="match status" value="1"/>
</dbReference>
<dbReference type="EMBL" id="JAZGQO010000007">
    <property type="protein sequence ID" value="KAK6181337.1"/>
    <property type="molecule type" value="Genomic_DNA"/>
</dbReference>
<dbReference type="Pfam" id="PF03131">
    <property type="entry name" value="bZIP_Maf"/>
    <property type="match status" value="1"/>
</dbReference>
<evidence type="ECO:0000256" key="1">
    <source>
        <dbReference type="ARBA" id="ARBA00023015"/>
    </source>
</evidence>
<accession>A0AAN8JNG8</accession>
<dbReference type="PROSITE" id="PS50217">
    <property type="entry name" value="BZIP"/>
    <property type="match status" value="1"/>
</dbReference>
<dbReference type="Gene3D" id="1.10.880.10">
    <property type="entry name" value="Transcription factor, Skn-1-like, DNA-binding domain"/>
    <property type="match status" value="1"/>
</dbReference>
<keyword evidence="5" id="KW-0539">Nucleus</keyword>
<evidence type="ECO:0000256" key="7">
    <source>
        <dbReference type="SAM" id="MobiDB-lite"/>
    </source>
</evidence>
<keyword evidence="10" id="KW-1185">Reference proteome</keyword>
<evidence type="ECO:0000313" key="10">
    <source>
        <dbReference type="Proteomes" id="UP001347796"/>
    </source>
</evidence>
<feature type="compositionally biased region" description="Basic residues" evidence="7">
    <location>
        <begin position="629"/>
        <end position="638"/>
    </location>
</feature>
<feature type="region of interest" description="Disordered" evidence="7">
    <location>
        <begin position="587"/>
        <end position="606"/>
    </location>
</feature>
<dbReference type="SUPFAM" id="SSF47454">
    <property type="entry name" value="A DNA-binding domain in eukaryotic transcription factors"/>
    <property type="match status" value="1"/>
</dbReference>
<dbReference type="CDD" id="cd14698">
    <property type="entry name" value="bZIP_CNC"/>
    <property type="match status" value="1"/>
</dbReference>
<dbReference type="PROSITE" id="PS00036">
    <property type="entry name" value="BZIP_BASIC"/>
    <property type="match status" value="1"/>
</dbReference>
<sequence length="638" mass="72526">MMELEQLVSLERQHENVQDLDLIDVLWRQDIDLGVGKDVFDVKLRRELERDREIELQKKREKQKELEILRQKLQDEKKNQEQLWRTNHFTQDGETGEWVPLTQDNNLLQAPEDIALTDVLNDAQLSHLDENFSLQEALDFLNQEVGNYSLFETNNNSILPPQEPVAPVIPVPQAPPIDTSYLNISTQPEPYYNQNQVVQPQNVERHESFEDRWQDLVTLLELTHESQPVDDATSMNISSMNISSPDSNDSVLLQNATLPVPPSDINLTSIIQTATNESGLMPPSQDYNASIPNTGSLTNLDWNTESMFLSNLSTNINSTEVGDLFMADEDLDIAFTEGLETIRMLDDGGSDSAISMGSASPIQEPNDSCGMSPYDGVEGATGGSDYDSPTFSKSSKYDGDEYHFNFNSYGYSRSESSPSNFSTSSNDTEFSRPSGDSQHIHHNHTYPAPPGMQPKEVKKYMKSEKPKHKGPAPKDAKRAAELKVPFTVEEITESPVEEFNEMLTKYKLEDAQLQLIRDIRRRGKNKVAAQNCRKRKMDLVMTVEEELTQLKHTRDKLINERQMIDKQAREMKAKFSQMYQEIFDSLRDEHGHPYDPNEYSLQQSSDGDVFLVPRNVSCASGNSEDQAKINKKRKNHKK</sequence>
<feature type="region of interest" description="Disordered" evidence="7">
    <location>
        <begin position="413"/>
        <end position="455"/>
    </location>
</feature>
<reference evidence="9 10" key="1">
    <citation type="submission" date="2024-01" db="EMBL/GenBank/DDBJ databases">
        <title>The genome of the rayed Mediterranean limpet Patella caerulea (Linnaeus, 1758).</title>
        <authorList>
            <person name="Anh-Thu Weber A."/>
            <person name="Halstead-Nussloch G."/>
        </authorList>
    </citation>
    <scope>NUCLEOTIDE SEQUENCE [LARGE SCALE GENOMIC DNA]</scope>
    <source>
        <strain evidence="9">AATW-2023a</strain>
        <tissue evidence="9">Whole specimen</tissue>
    </source>
</reference>
<dbReference type="SMART" id="SM00338">
    <property type="entry name" value="BRLZ"/>
    <property type="match status" value="1"/>
</dbReference>
<dbReference type="InterPro" id="IPR004827">
    <property type="entry name" value="bZIP"/>
</dbReference>
<protein>
    <recommendedName>
        <fullName evidence="8">BZIP domain-containing protein</fullName>
    </recommendedName>
</protein>
<feature type="coiled-coil region" evidence="6">
    <location>
        <begin position="45"/>
        <end position="83"/>
    </location>
</feature>
<evidence type="ECO:0000256" key="6">
    <source>
        <dbReference type="SAM" id="Coils"/>
    </source>
</evidence>
<feature type="region of interest" description="Disordered" evidence="7">
    <location>
        <begin position="350"/>
        <end position="394"/>
    </location>
</feature>
<name>A0AAN8JNG8_PATCE</name>
<keyword evidence="3" id="KW-0010">Activator</keyword>
<keyword evidence="6" id="KW-0175">Coiled coil</keyword>
<gene>
    <name evidence="9" type="ORF">SNE40_009212</name>
</gene>
<feature type="compositionally biased region" description="Polar residues" evidence="7">
    <location>
        <begin position="352"/>
        <end position="366"/>
    </location>
</feature>
<proteinExistence type="predicted"/>
<keyword evidence="4" id="KW-0804">Transcription</keyword>
<dbReference type="GO" id="GO:0005634">
    <property type="term" value="C:nucleus"/>
    <property type="evidence" value="ECO:0007669"/>
    <property type="project" value="TreeGrafter"/>
</dbReference>
<dbReference type="InterPro" id="IPR047167">
    <property type="entry name" value="NFE2-like"/>
</dbReference>
<dbReference type="PANTHER" id="PTHR24411">
    <property type="entry name" value="NUCLEAR FACTOR ERYTHROID 2-RELATED FACTOR"/>
    <property type="match status" value="1"/>
</dbReference>